<dbReference type="EMBL" id="BQNB010008941">
    <property type="protein sequence ID" value="GJS56517.1"/>
    <property type="molecule type" value="Genomic_DNA"/>
</dbReference>
<accession>A0ABQ4WUF4</accession>
<protein>
    <submittedName>
        <fullName evidence="2">Uncharacterized protein</fullName>
    </submittedName>
</protein>
<sequence>MQLSSEFIERLKEEIRIKENGVKKIENITRYPNTEDLEPLNGHEFSDALTRNASAHTLKFVSPKSLCVKYVRTIFPTPPPIRERNTPPVTYPEEVEETLGTPIEVETLDETQLEDLGLNICNHDLPLSSKEVPVFDEPEPQPQPLPNYTP</sequence>
<gene>
    <name evidence="2" type="ORF">Tco_0629879</name>
</gene>
<comment type="caution">
    <text evidence="2">The sequence shown here is derived from an EMBL/GenBank/DDBJ whole genome shotgun (WGS) entry which is preliminary data.</text>
</comment>
<evidence type="ECO:0000256" key="1">
    <source>
        <dbReference type="SAM" id="MobiDB-lite"/>
    </source>
</evidence>
<feature type="region of interest" description="Disordered" evidence="1">
    <location>
        <begin position="129"/>
        <end position="150"/>
    </location>
</feature>
<organism evidence="2 3">
    <name type="scientific">Tanacetum coccineum</name>
    <dbReference type="NCBI Taxonomy" id="301880"/>
    <lineage>
        <taxon>Eukaryota</taxon>
        <taxon>Viridiplantae</taxon>
        <taxon>Streptophyta</taxon>
        <taxon>Embryophyta</taxon>
        <taxon>Tracheophyta</taxon>
        <taxon>Spermatophyta</taxon>
        <taxon>Magnoliopsida</taxon>
        <taxon>eudicotyledons</taxon>
        <taxon>Gunneridae</taxon>
        <taxon>Pentapetalae</taxon>
        <taxon>asterids</taxon>
        <taxon>campanulids</taxon>
        <taxon>Asterales</taxon>
        <taxon>Asteraceae</taxon>
        <taxon>Asteroideae</taxon>
        <taxon>Anthemideae</taxon>
        <taxon>Anthemidinae</taxon>
        <taxon>Tanacetum</taxon>
    </lineage>
</organism>
<dbReference type="Proteomes" id="UP001151760">
    <property type="component" value="Unassembled WGS sequence"/>
</dbReference>
<feature type="compositionally biased region" description="Pro residues" evidence="1">
    <location>
        <begin position="140"/>
        <end position="150"/>
    </location>
</feature>
<reference evidence="2" key="2">
    <citation type="submission" date="2022-01" db="EMBL/GenBank/DDBJ databases">
        <authorList>
            <person name="Yamashiro T."/>
            <person name="Shiraishi A."/>
            <person name="Satake H."/>
            <person name="Nakayama K."/>
        </authorList>
    </citation>
    <scope>NUCLEOTIDE SEQUENCE</scope>
</reference>
<evidence type="ECO:0000313" key="3">
    <source>
        <dbReference type="Proteomes" id="UP001151760"/>
    </source>
</evidence>
<name>A0ABQ4WUF4_9ASTR</name>
<evidence type="ECO:0000313" key="2">
    <source>
        <dbReference type="EMBL" id="GJS56517.1"/>
    </source>
</evidence>
<keyword evidence="3" id="KW-1185">Reference proteome</keyword>
<reference evidence="2" key="1">
    <citation type="journal article" date="2022" name="Int. J. Mol. Sci.">
        <title>Draft Genome of Tanacetum Coccineum: Genomic Comparison of Closely Related Tanacetum-Family Plants.</title>
        <authorList>
            <person name="Yamashiro T."/>
            <person name="Shiraishi A."/>
            <person name="Nakayama K."/>
            <person name="Satake H."/>
        </authorList>
    </citation>
    <scope>NUCLEOTIDE SEQUENCE</scope>
</reference>
<proteinExistence type="predicted"/>